<keyword evidence="1" id="KW-0732">Signal</keyword>
<feature type="signal peptide" evidence="1">
    <location>
        <begin position="1"/>
        <end position="26"/>
    </location>
</feature>
<name>A0ABQ2NCE1_9ACTN</name>
<evidence type="ECO:0000313" key="2">
    <source>
        <dbReference type="EMBL" id="GGO91242.1"/>
    </source>
</evidence>
<dbReference type="Proteomes" id="UP000655410">
    <property type="component" value="Unassembled WGS sequence"/>
</dbReference>
<reference evidence="3" key="1">
    <citation type="journal article" date="2019" name="Int. J. Syst. Evol. Microbiol.">
        <title>The Global Catalogue of Microorganisms (GCM) 10K type strain sequencing project: providing services to taxonomists for standard genome sequencing and annotation.</title>
        <authorList>
            <consortium name="The Broad Institute Genomics Platform"/>
            <consortium name="The Broad Institute Genome Sequencing Center for Infectious Disease"/>
            <person name="Wu L."/>
            <person name="Ma J."/>
        </authorList>
    </citation>
    <scope>NUCLEOTIDE SEQUENCE [LARGE SCALE GENOMIC DNA]</scope>
    <source>
        <strain evidence="3">CGMCC 4.7371</strain>
    </source>
</reference>
<dbReference type="RefSeq" id="WP_188784339.1">
    <property type="nucleotide sequence ID" value="NZ_BMNI01000006.1"/>
</dbReference>
<dbReference type="EMBL" id="BMNI01000006">
    <property type="protein sequence ID" value="GGO91242.1"/>
    <property type="molecule type" value="Genomic_DNA"/>
</dbReference>
<proteinExistence type="predicted"/>
<protein>
    <submittedName>
        <fullName evidence="2">Uncharacterized protein</fullName>
    </submittedName>
</protein>
<sequence>MTAVRRTVAAATVLTALVGAPVLTGAADGTTVTGGTLAVSRTAGIPGEELVVTVAGLPGPAARRATLERCVAYASGTTTCTYWVAVEGSTGVTTTDHGYTFHTRVHAMDRNAYRVNAPASGTSPAVLSPELPVRGVQQEATIKVPATATVGTPFDVTLAWAVYVNRTNQPPDRPGRQLALQQRNADGSWTRVGAVVTAPSSGAVTVRVTPTVAGAVTYRTAVYAWAPAGQDTRVGWFPSYPSVVVVR</sequence>
<evidence type="ECO:0000256" key="1">
    <source>
        <dbReference type="SAM" id="SignalP"/>
    </source>
</evidence>
<keyword evidence="3" id="KW-1185">Reference proteome</keyword>
<evidence type="ECO:0000313" key="3">
    <source>
        <dbReference type="Proteomes" id="UP000655410"/>
    </source>
</evidence>
<accession>A0ABQ2NCE1</accession>
<feature type="chain" id="PRO_5045394334" evidence="1">
    <location>
        <begin position="27"/>
        <end position="247"/>
    </location>
</feature>
<organism evidence="2 3">
    <name type="scientific">Nocardioides phosphati</name>
    <dbReference type="NCBI Taxonomy" id="1867775"/>
    <lineage>
        <taxon>Bacteria</taxon>
        <taxon>Bacillati</taxon>
        <taxon>Actinomycetota</taxon>
        <taxon>Actinomycetes</taxon>
        <taxon>Propionibacteriales</taxon>
        <taxon>Nocardioidaceae</taxon>
        <taxon>Nocardioides</taxon>
    </lineage>
</organism>
<gene>
    <name evidence="2" type="ORF">GCM10011584_24860</name>
</gene>
<comment type="caution">
    <text evidence="2">The sequence shown here is derived from an EMBL/GenBank/DDBJ whole genome shotgun (WGS) entry which is preliminary data.</text>
</comment>